<keyword evidence="2" id="KW-1005">Bacterial flagellum biogenesis</keyword>
<dbReference type="EMBL" id="NIQC01000006">
    <property type="protein sequence ID" value="OWZ84231.1"/>
    <property type="molecule type" value="Genomic_DNA"/>
</dbReference>
<dbReference type="InterPro" id="IPR005648">
    <property type="entry name" value="FlgD"/>
</dbReference>
<dbReference type="OrthoDB" id="280334at2"/>
<evidence type="ECO:0000256" key="2">
    <source>
        <dbReference type="ARBA" id="ARBA00022795"/>
    </source>
</evidence>
<keyword evidence="4" id="KW-0969">Cilium</keyword>
<evidence type="ECO:0000256" key="1">
    <source>
        <dbReference type="ARBA" id="ARBA00010577"/>
    </source>
</evidence>
<reference evidence="4 5" key="1">
    <citation type="submission" date="2017-06" db="EMBL/GenBank/DDBJ databases">
        <title>Draft Genome Sequence of Natranaerobius trueperi halophilic, alkalithermophilic bacteria from soda lakes.</title>
        <authorList>
            <person name="Zhao B."/>
        </authorList>
    </citation>
    <scope>NUCLEOTIDE SEQUENCE [LARGE SCALE GENOMIC DNA]</scope>
    <source>
        <strain evidence="4 5">DSM 18760</strain>
    </source>
</reference>
<protein>
    <submittedName>
        <fullName evidence="4">Flagellar hook capping protein</fullName>
    </submittedName>
</protein>
<evidence type="ECO:0000256" key="3">
    <source>
        <dbReference type="SAM" id="MobiDB-lite"/>
    </source>
</evidence>
<accession>A0A226BZ82</accession>
<organism evidence="4 5">
    <name type="scientific">Natranaerobius trueperi</name>
    <dbReference type="NCBI Taxonomy" id="759412"/>
    <lineage>
        <taxon>Bacteria</taxon>
        <taxon>Bacillati</taxon>
        <taxon>Bacillota</taxon>
        <taxon>Clostridia</taxon>
        <taxon>Natranaerobiales</taxon>
        <taxon>Natranaerobiaceae</taxon>
        <taxon>Natranaerobius</taxon>
    </lineage>
</organism>
<dbReference type="AlphaFoldDB" id="A0A226BZ82"/>
<dbReference type="GO" id="GO:0044781">
    <property type="term" value="P:bacterial-type flagellum organization"/>
    <property type="evidence" value="ECO:0007669"/>
    <property type="project" value="UniProtKB-KW"/>
</dbReference>
<gene>
    <name evidence="4" type="ORF">CDO51_04020</name>
</gene>
<sequence length="143" mass="15938">MDVGGMMGGAATQRAGSRALPQIEDDQELGQEEFTEILVTQLQNQDPLDPMDDREFIVQITQFSQLEQLNNLNQNNERNNMMSMLGKDVVAHTEAGDTKQGLVTAVKNFGDSPTLEIDGEEIELSNIQDIKEPMLEQNTQDNK</sequence>
<keyword evidence="4" id="KW-0282">Flagellum</keyword>
<dbReference type="Pfam" id="PF03963">
    <property type="entry name" value="FlgD"/>
    <property type="match status" value="1"/>
</dbReference>
<keyword evidence="4" id="KW-0966">Cell projection</keyword>
<keyword evidence="5" id="KW-1185">Reference proteome</keyword>
<name>A0A226BZ82_9FIRM</name>
<comment type="caution">
    <text evidence="4">The sequence shown here is derived from an EMBL/GenBank/DDBJ whole genome shotgun (WGS) entry which is preliminary data.</text>
</comment>
<evidence type="ECO:0000313" key="4">
    <source>
        <dbReference type="EMBL" id="OWZ84231.1"/>
    </source>
</evidence>
<evidence type="ECO:0000313" key="5">
    <source>
        <dbReference type="Proteomes" id="UP000214588"/>
    </source>
</evidence>
<proteinExistence type="inferred from homology"/>
<dbReference type="Proteomes" id="UP000214588">
    <property type="component" value="Unassembled WGS sequence"/>
</dbReference>
<dbReference type="RefSeq" id="WP_089023016.1">
    <property type="nucleotide sequence ID" value="NZ_NIQC01000006.1"/>
</dbReference>
<feature type="region of interest" description="Disordered" evidence="3">
    <location>
        <begin position="1"/>
        <end position="31"/>
    </location>
</feature>
<comment type="similarity">
    <text evidence="1">Belongs to the FlgD family.</text>
</comment>